<keyword evidence="3" id="KW-1185">Reference proteome</keyword>
<dbReference type="RefSeq" id="WP_133402409.1">
    <property type="nucleotide sequence ID" value="NZ_SMTK01000001.1"/>
</dbReference>
<sequence>MALPRGVRYRWAWAGALPALWAPGWGVTALIGVRVGAQFIVFGSSGALVFAAVSGLLLHRLLPHRPATRAAAGPVLTAKAAA</sequence>
<evidence type="ECO:0000256" key="1">
    <source>
        <dbReference type="SAM" id="Phobius"/>
    </source>
</evidence>
<keyword evidence="1" id="KW-0472">Membrane</keyword>
<dbReference type="AlphaFoldDB" id="A0A4R5U2V6"/>
<evidence type="ECO:0000313" key="3">
    <source>
        <dbReference type="Proteomes" id="UP000295411"/>
    </source>
</evidence>
<feature type="transmembrane region" description="Helical" evidence="1">
    <location>
        <begin position="12"/>
        <end position="33"/>
    </location>
</feature>
<accession>A0A4R5U2V6</accession>
<comment type="caution">
    <text evidence="2">The sequence shown here is derived from an EMBL/GenBank/DDBJ whole genome shotgun (WGS) entry which is preliminary data.</text>
</comment>
<organism evidence="2 3">
    <name type="scientific">Arthrobacter crusticola</name>
    <dbReference type="NCBI Taxonomy" id="2547960"/>
    <lineage>
        <taxon>Bacteria</taxon>
        <taxon>Bacillati</taxon>
        <taxon>Actinomycetota</taxon>
        <taxon>Actinomycetes</taxon>
        <taxon>Micrococcales</taxon>
        <taxon>Micrococcaceae</taxon>
        <taxon>Arthrobacter</taxon>
    </lineage>
</organism>
<dbReference type="Proteomes" id="UP000295411">
    <property type="component" value="Unassembled WGS sequence"/>
</dbReference>
<name>A0A4R5U2V6_9MICC</name>
<keyword evidence="1" id="KW-1133">Transmembrane helix</keyword>
<keyword evidence="1" id="KW-0812">Transmembrane</keyword>
<dbReference type="EMBL" id="SMTK01000001">
    <property type="protein sequence ID" value="TDK27996.1"/>
    <property type="molecule type" value="Genomic_DNA"/>
</dbReference>
<reference evidence="2 3" key="1">
    <citation type="submission" date="2019-03" db="EMBL/GenBank/DDBJ databases">
        <title>Arthrobacter sp. nov., an bacterium isolated from biocrust in Mu Us Desert.</title>
        <authorList>
            <person name="Lixiong L."/>
        </authorList>
    </citation>
    <scope>NUCLEOTIDE SEQUENCE [LARGE SCALE GENOMIC DNA]</scope>
    <source>
        <strain evidence="2 3">SLN-3</strain>
    </source>
</reference>
<evidence type="ECO:0000313" key="2">
    <source>
        <dbReference type="EMBL" id="TDK27996.1"/>
    </source>
</evidence>
<gene>
    <name evidence="2" type="ORF">E2F48_02515</name>
</gene>
<protein>
    <submittedName>
        <fullName evidence="2">Uncharacterized protein</fullName>
    </submittedName>
</protein>
<proteinExistence type="predicted"/>
<feature type="transmembrane region" description="Helical" evidence="1">
    <location>
        <begin position="39"/>
        <end position="59"/>
    </location>
</feature>